<evidence type="ECO:0000256" key="11">
    <source>
        <dbReference type="HAMAP-Rule" id="MF_00766"/>
    </source>
</evidence>
<evidence type="ECO:0000256" key="1">
    <source>
        <dbReference type="ARBA" id="ARBA00022475"/>
    </source>
</evidence>
<dbReference type="GO" id="GO:0009252">
    <property type="term" value="P:peptidoglycan biosynthetic process"/>
    <property type="evidence" value="ECO:0007669"/>
    <property type="project" value="UniProtKB-UniRule"/>
</dbReference>
<comment type="caution">
    <text evidence="13">The sequence shown here is derived from an EMBL/GenBank/DDBJ whole genome shotgun (WGS) entry which is preliminary data.</text>
</comment>
<dbReference type="PATRIC" id="fig|1207063.3.peg.1247"/>
<name>K2JQ04_9PROT</name>
<dbReference type="EC" id="2.4.99.28" evidence="11"/>
<dbReference type="PANTHER" id="PTHR30400:SF0">
    <property type="entry name" value="BIOSYNTHETIC PEPTIDOGLYCAN TRANSGLYCOSYLASE"/>
    <property type="match status" value="1"/>
</dbReference>
<comment type="similarity">
    <text evidence="11">Belongs to the glycosyltransferase 51 family.</text>
</comment>
<dbReference type="PANTHER" id="PTHR30400">
    <property type="entry name" value="MONOFUNCTIONAL BIOSYNTHETIC PEPTIDOGLYCAN TRANSGLYCOSYLASE"/>
    <property type="match status" value="1"/>
</dbReference>
<dbReference type="NCBIfam" id="TIGR02070">
    <property type="entry name" value="mono_pep_trsgly"/>
    <property type="match status" value="1"/>
</dbReference>
<evidence type="ECO:0000256" key="10">
    <source>
        <dbReference type="ARBA" id="ARBA00023316"/>
    </source>
</evidence>
<dbReference type="InterPro" id="IPR036950">
    <property type="entry name" value="PBP_transglycosylase"/>
</dbReference>
<evidence type="ECO:0000313" key="13">
    <source>
        <dbReference type="EMBL" id="EKE77343.1"/>
    </source>
</evidence>
<sequence>MRRLRRILLIALAVILLLPALLVLAYAILPPPGTPLMLIRAAEGETIDKSWRWLGEISPHLPKAVVAAEDNLFCRHSGFDWNALGEVLQDASQGERTRGASTISMQLAKNLFLWPGRSYVRKGLEAYLTLHVELLLPKRRIMELYLNVAEWGPGIYGAEAAARHHFGKGAKTLTAREAALLAVALPNPRQWAAGKPDGYLAGRAGTIGRRIGQLGPLLDCVS</sequence>
<reference evidence="13 14" key="1">
    <citation type="journal article" date="2012" name="J. Bacteriol.">
        <title>Genome Sequence of Oceanibaculum indicum Type Strain P24.</title>
        <authorList>
            <person name="Lai Q."/>
            <person name="Shao Z."/>
        </authorList>
    </citation>
    <scope>NUCLEOTIDE SEQUENCE [LARGE SCALE GENOMIC DNA]</scope>
    <source>
        <strain evidence="13 14">P24</strain>
    </source>
</reference>
<keyword evidence="1 11" id="KW-1003">Cell membrane</keyword>
<organism evidence="13 14">
    <name type="scientific">Oceanibaculum indicum P24</name>
    <dbReference type="NCBI Taxonomy" id="1207063"/>
    <lineage>
        <taxon>Bacteria</taxon>
        <taxon>Pseudomonadati</taxon>
        <taxon>Pseudomonadota</taxon>
        <taxon>Alphaproteobacteria</taxon>
        <taxon>Rhodospirillales</taxon>
        <taxon>Oceanibaculaceae</taxon>
        <taxon>Oceanibaculum</taxon>
    </lineage>
</organism>
<comment type="function">
    <text evidence="11">Peptidoglycan polymerase that catalyzes glycan chain elongation from lipid-linked precursors.</text>
</comment>
<dbReference type="Gene3D" id="1.10.3810.10">
    <property type="entry name" value="Biosynthetic peptidoglycan transglycosylase-like"/>
    <property type="match status" value="1"/>
</dbReference>
<evidence type="ECO:0000256" key="3">
    <source>
        <dbReference type="ARBA" id="ARBA00022676"/>
    </source>
</evidence>
<dbReference type="InterPro" id="IPR011812">
    <property type="entry name" value="Pep_trsgly"/>
</dbReference>
<evidence type="ECO:0000259" key="12">
    <source>
        <dbReference type="Pfam" id="PF00912"/>
    </source>
</evidence>
<dbReference type="GO" id="GO:0071555">
    <property type="term" value="P:cell wall organization"/>
    <property type="evidence" value="ECO:0007669"/>
    <property type="project" value="UniProtKB-KW"/>
</dbReference>
<proteinExistence type="inferred from homology"/>
<keyword evidence="10 11" id="KW-0961">Cell wall biogenesis/degradation</keyword>
<gene>
    <name evidence="11" type="primary">mtgA</name>
    <name evidence="13" type="ORF">P24_06162</name>
</gene>
<dbReference type="SUPFAM" id="SSF53955">
    <property type="entry name" value="Lysozyme-like"/>
    <property type="match status" value="1"/>
</dbReference>
<accession>K2JQ04</accession>
<dbReference type="GO" id="GO:0005886">
    <property type="term" value="C:plasma membrane"/>
    <property type="evidence" value="ECO:0007669"/>
    <property type="project" value="UniProtKB-SubCell"/>
</dbReference>
<feature type="domain" description="Glycosyl transferase family 51" evidence="12">
    <location>
        <begin position="47"/>
        <end position="193"/>
    </location>
</feature>
<dbReference type="Pfam" id="PF00912">
    <property type="entry name" value="Transgly"/>
    <property type="match status" value="1"/>
</dbReference>
<evidence type="ECO:0000256" key="6">
    <source>
        <dbReference type="ARBA" id="ARBA00022960"/>
    </source>
</evidence>
<comment type="pathway">
    <text evidence="11">Cell wall biogenesis; peptidoglycan biosynthesis.</text>
</comment>
<dbReference type="GO" id="GO:0008360">
    <property type="term" value="P:regulation of cell shape"/>
    <property type="evidence" value="ECO:0007669"/>
    <property type="project" value="UniProtKB-KW"/>
</dbReference>
<comment type="catalytic activity">
    <reaction evidence="11">
        <text>[GlcNAc-(1-&gt;4)-Mur2Ac(oyl-L-Ala-gamma-D-Glu-L-Lys-D-Ala-D-Ala)](n)-di-trans,octa-cis-undecaprenyl diphosphate + beta-D-GlcNAc-(1-&gt;4)-Mur2Ac(oyl-L-Ala-gamma-D-Glu-L-Lys-D-Ala-D-Ala)-di-trans,octa-cis-undecaprenyl diphosphate = [GlcNAc-(1-&gt;4)-Mur2Ac(oyl-L-Ala-gamma-D-Glu-L-Lys-D-Ala-D-Ala)](n+1)-di-trans,octa-cis-undecaprenyl diphosphate + di-trans,octa-cis-undecaprenyl diphosphate + H(+)</text>
        <dbReference type="Rhea" id="RHEA:23708"/>
        <dbReference type="Rhea" id="RHEA-COMP:9602"/>
        <dbReference type="Rhea" id="RHEA-COMP:9603"/>
        <dbReference type="ChEBI" id="CHEBI:15378"/>
        <dbReference type="ChEBI" id="CHEBI:58405"/>
        <dbReference type="ChEBI" id="CHEBI:60033"/>
        <dbReference type="ChEBI" id="CHEBI:78435"/>
        <dbReference type="EC" id="2.4.99.28"/>
    </reaction>
</comment>
<keyword evidence="2 11" id="KW-0997">Cell inner membrane</keyword>
<dbReference type="EMBL" id="AMRL01000005">
    <property type="protein sequence ID" value="EKE77343.1"/>
    <property type="molecule type" value="Genomic_DNA"/>
</dbReference>
<keyword evidence="14" id="KW-1185">Reference proteome</keyword>
<evidence type="ECO:0000256" key="8">
    <source>
        <dbReference type="ARBA" id="ARBA00022989"/>
    </source>
</evidence>
<evidence type="ECO:0000256" key="9">
    <source>
        <dbReference type="ARBA" id="ARBA00023136"/>
    </source>
</evidence>
<keyword evidence="6 11" id="KW-0133">Cell shape</keyword>
<dbReference type="eggNOG" id="COG0744">
    <property type="taxonomic scope" value="Bacteria"/>
</dbReference>
<keyword evidence="5 11" id="KW-0812">Transmembrane</keyword>
<evidence type="ECO:0000256" key="7">
    <source>
        <dbReference type="ARBA" id="ARBA00022984"/>
    </source>
</evidence>
<dbReference type="InterPro" id="IPR001264">
    <property type="entry name" value="Glyco_trans_51"/>
</dbReference>
<dbReference type="STRING" id="1207063.P24_06162"/>
<dbReference type="RefSeq" id="WP_008943844.1">
    <property type="nucleotide sequence ID" value="NZ_AMRL01000005.1"/>
</dbReference>
<dbReference type="GO" id="GO:0009274">
    <property type="term" value="C:peptidoglycan-based cell wall"/>
    <property type="evidence" value="ECO:0007669"/>
    <property type="project" value="InterPro"/>
</dbReference>
<keyword evidence="7 11" id="KW-0573">Peptidoglycan synthesis</keyword>
<keyword evidence="3 11" id="KW-0328">Glycosyltransferase</keyword>
<keyword evidence="9 11" id="KW-0472">Membrane</keyword>
<evidence type="ECO:0000256" key="5">
    <source>
        <dbReference type="ARBA" id="ARBA00022692"/>
    </source>
</evidence>
<dbReference type="HAMAP" id="MF_00766">
    <property type="entry name" value="PGT_MtgA"/>
    <property type="match status" value="1"/>
</dbReference>
<dbReference type="InterPro" id="IPR023346">
    <property type="entry name" value="Lysozyme-like_dom_sf"/>
</dbReference>
<dbReference type="AlphaFoldDB" id="K2JQ04"/>
<dbReference type="GO" id="GO:0016763">
    <property type="term" value="F:pentosyltransferase activity"/>
    <property type="evidence" value="ECO:0007669"/>
    <property type="project" value="InterPro"/>
</dbReference>
<dbReference type="Proteomes" id="UP000006746">
    <property type="component" value="Unassembled WGS sequence"/>
</dbReference>
<evidence type="ECO:0000256" key="4">
    <source>
        <dbReference type="ARBA" id="ARBA00022679"/>
    </source>
</evidence>
<keyword evidence="4 11" id="KW-0808">Transferase</keyword>
<evidence type="ECO:0000256" key="2">
    <source>
        <dbReference type="ARBA" id="ARBA00022519"/>
    </source>
</evidence>
<keyword evidence="8 11" id="KW-1133">Transmembrane helix</keyword>
<dbReference type="UniPathway" id="UPA00219"/>
<evidence type="ECO:0000313" key="14">
    <source>
        <dbReference type="Proteomes" id="UP000006746"/>
    </source>
</evidence>
<comment type="subcellular location">
    <subcellularLocation>
        <location evidence="11">Cell inner membrane</location>
        <topology evidence="11">Single-pass membrane protein</topology>
    </subcellularLocation>
</comment>
<protein>
    <recommendedName>
        <fullName evidence="11">Biosynthetic peptidoglycan transglycosylase</fullName>
        <ecNumber evidence="11">2.4.99.28</ecNumber>
    </recommendedName>
    <alternativeName>
        <fullName evidence="11">Glycan polymerase</fullName>
    </alternativeName>
    <alternativeName>
        <fullName evidence="11">Peptidoglycan glycosyltransferase MtgA</fullName>
        <shortName evidence="11">PGT</shortName>
    </alternativeName>
</protein>
<dbReference type="GO" id="GO:0008955">
    <property type="term" value="F:peptidoglycan glycosyltransferase activity"/>
    <property type="evidence" value="ECO:0007669"/>
    <property type="project" value="UniProtKB-UniRule"/>
</dbReference>